<comment type="caution">
    <text evidence="1">The sequence shown here is derived from an EMBL/GenBank/DDBJ whole genome shotgun (WGS) entry which is preliminary data.</text>
</comment>
<dbReference type="Proteomes" id="UP001177021">
    <property type="component" value="Unassembled WGS sequence"/>
</dbReference>
<reference evidence="1" key="1">
    <citation type="submission" date="2023-10" db="EMBL/GenBank/DDBJ databases">
        <authorList>
            <person name="Rodriguez Cubillos JULIANA M."/>
            <person name="De Vega J."/>
        </authorList>
    </citation>
    <scope>NUCLEOTIDE SEQUENCE</scope>
</reference>
<accession>A0ACB0K7I4</accession>
<proteinExistence type="predicted"/>
<sequence length="94" mass="11014">MRIFPRLHENINEEWIEDKTCFCYDGLKRQSLNEGPLSIQSEENRDVARHCSIGIEPRISAECITLLHTQVLIIITKLVAQISFHFFFFLSSFK</sequence>
<gene>
    <name evidence="1" type="ORF">MILVUS5_LOCUS19786</name>
</gene>
<name>A0ACB0K7I4_TRIPR</name>
<protein>
    <submittedName>
        <fullName evidence="1">Uncharacterized protein</fullName>
    </submittedName>
</protein>
<evidence type="ECO:0000313" key="1">
    <source>
        <dbReference type="EMBL" id="CAJ2652283.1"/>
    </source>
</evidence>
<keyword evidence="2" id="KW-1185">Reference proteome</keyword>
<evidence type="ECO:0000313" key="2">
    <source>
        <dbReference type="Proteomes" id="UP001177021"/>
    </source>
</evidence>
<organism evidence="1 2">
    <name type="scientific">Trifolium pratense</name>
    <name type="common">Red clover</name>
    <dbReference type="NCBI Taxonomy" id="57577"/>
    <lineage>
        <taxon>Eukaryota</taxon>
        <taxon>Viridiplantae</taxon>
        <taxon>Streptophyta</taxon>
        <taxon>Embryophyta</taxon>
        <taxon>Tracheophyta</taxon>
        <taxon>Spermatophyta</taxon>
        <taxon>Magnoliopsida</taxon>
        <taxon>eudicotyledons</taxon>
        <taxon>Gunneridae</taxon>
        <taxon>Pentapetalae</taxon>
        <taxon>rosids</taxon>
        <taxon>fabids</taxon>
        <taxon>Fabales</taxon>
        <taxon>Fabaceae</taxon>
        <taxon>Papilionoideae</taxon>
        <taxon>50 kb inversion clade</taxon>
        <taxon>NPAAA clade</taxon>
        <taxon>Hologalegina</taxon>
        <taxon>IRL clade</taxon>
        <taxon>Trifolieae</taxon>
        <taxon>Trifolium</taxon>
    </lineage>
</organism>
<dbReference type="EMBL" id="CASHSV030000206">
    <property type="protein sequence ID" value="CAJ2652283.1"/>
    <property type="molecule type" value="Genomic_DNA"/>
</dbReference>